<dbReference type="AlphaFoldDB" id="A0A1G6V0N3"/>
<dbReference type="InterPro" id="IPR013094">
    <property type="entry name" value="AB_hydrolase_3"/>
</dbReference>
<reference evidence="3 4" key="1">
    <citation type="submission" date="2016-10" db="EMBL/GenBank/DDBJ databases">
        <authorList>
            <person name="de Groot N.N."/>
        </authorList>
    </citation>
    <scope>NUCLEOTIDE SEQUENCE [LARGE SCALE GENOMIC DNA]</scope>
    <source>
        <strain evidence="3 4">MON 2.2</strain>
    </source>
</reference>
<dbReference type="Gene3D" id="3.40.50.1820">
    <property type="entry name" value="alpha/beta hydrolase"/>
    <property type="match status" value="1"/>
</dbReference>
<accession>A0A1G6V0N3</accession>
<dbReference type="STRING" id="675864.SAMN04489747_1012"/>
<evidence type="ECO:0000256" key="1">
    <source>
        <dbReference type="ARBA" id="ARBA00022801"/>
    </source>
</evidence>
<dbReference type="PANTHER" id="PTHR48081">
    <property type="entry name" value="AB HYDROLASE SUPERFAMILY PROTEIN C4A8.06C"/>
    <property type="match status" value="1"/>
</dbReference>
<evidence type="ECO:0000259" key="2">
    <source>
        <dbReference type="Pfam" id="PF07859"/>
    </source>
</evidence>
<dbReference type="Proteomes" id="UP000198546">
    <property type="component" value="Chromosome i"/>
</dbReference>
<dbReference type="SUPFAM" id="SSF53474">
    <property type="entry name" value="alpha/beta-Hydrolases"/>
    <property type="match status" value="1"/>
</dbReference>
<evidence type="ECO:0000313" key="3">
    <source>
        <dbReference type="EMBL" id="SDD47072.1"/>
    </source>
</evidence>
<dbReference type="InterPro" id="IPR029058">
    <property type="entry name" value="AB_hydrolase_fold"/>
</dbReference>
<gene>
    <name evidence="3" type="ORF">SAMN04489747_1012</name>
</gene>
<dbReference type="EMBL" id="LT629688">
    <property type="protein sequence ID" value="SDD47072.1"/>
    <property type="molecule type" value="Genomic_DNA"/>
</dbReference>
<dbReference type="InterPro" id="IPR050300">
    <property type="entry name" value="GDXG_lipolytic_enzyme"/>
</dbReference>
<name>A0A1G6V0N3_9ACTN</name>
<sequence>MPLPSRRPEPSRSLRETTVGRAVLAAGAVTGGLALAGLTGAAALRLASPRAIAWTVRLLTRGGRSEHPDVPELSRRVGIELDLPVGHPVSPLARIDLYRPQSGGSNPTVVWWHGGGFVGGDRTSAHDFAVVLASHGFTVVLPSVLQAPEAAYPAQLRQALAVLDHVVEHAGELDVDPTALVLGGDSSGATLAAQVVALHSSAELAASVGAEPVVPAEHLLGLVLYCGFLDLATVGDSGFPLVDQLMWAYLGRRRWRETPALAEASPMSWVGPGWPQTFLSVGDGDPLRGQSVALAEALEAEGVPVTRSFHEDSRMHLQHEFQFAYRTVDGRAELDRTLAFLERVVRR</sequence>
<protein>
    <submittedName>
        <fullName evidence="3">Acetyl esterase/lipase</fullName>
    </submittedName>
</protein>
<dbReference type="Pfam" id="PF07859">
    <property type="entry name" value="Abhydrolase_3"/>
    <property type="match status" value="1"/>
</dbReference>
<feature type="domain" description="Alpha/beta hydrolase fold-3" evidence="2">
    <location>
        <begin position="109"/>
        <end position="311"/>
    </location>
</feature>
<dbReference type="RefSeq" id="WP_090591228.1">
    <property type="nucleotide sequence ID" value="NZ_LT629688.1"/>
</dbReference>
<dbReference type="GO" id="GO:0016787">
    <property type="term" value="F:hydrolase activity"/>
    <property type="evidence" value="ECO:0007669"/>
    <property type="project" value="UniProtKB-KW"/>
</dbReference>
<keyword evidence="4" id="KW-1185">Reference proteome</keyword>
<organism evidence="3 4">
    <name type="scientific">Auraticoccus monumenti</name>
    <dbReference type="NCBI Taxonomy" id="675864"/>
    <lineage>
        <taxon>Bacteria</taxon>
        <taxon>Bacillati</taxon>
        <taxon>Actinomycetota</taxon>
        <taxon>Actinomycetes</taxon>
        <taxon>Propionibacteriales</taxon>
        <taxon>Propionibacteriaceae</taxon>
        <taxon>Auraticoccus</taxon>
    </lineage>
</organism>
<dbReference type="OrthoDB" id="9803828at2"/>
<keyword evidence="1" id="KW-0378">Hydrolase</keyword>
<proteinExistence type="predicted"/>
<evidence type="ECO:0000313" key="4">
    <source>
        <dbReference type="Proteomes" id="UP000198546"/>
    </source>
</evidence>